<evidence type="ECO:0000313" key="12">
    <source>
        <dbReference type="Proteomes" id="UP000054498"/>
    </source>
</evidence>
<evidence type="ECO:0000256" key="3">
    <source>
        <dbReference type="ARBA" id="ARBA00022490"/>
    </source>
</evidence>
<accession>A0A0D2L2J3</accession>
<dbReference type="STRING" id="145388.A0A0D2L2J3"/>
<dbReference type="PANTHER" id="PTHR14517">
    <property type="entry name" value="RIB43A-RELATED"/>
    <property type="match status" value="1"/>
</dbReference>
<reference evidence="11 12" key="1">
    <citation type="journal article" date="2013" name="BMC Genomics">
        <title>Reconstruction of the lipid metabolism for the microalga Monoraphidium neglectum from its genome sequence reveals characteristics suitable for biofuel production.</title>
        <authorList>
            <person name="Bogen C."/>
            <person name="Al-Dilaimi A."/>
            <person name="Albersmeier A."/>
            <person name="Wichmann J."/>
            <person name="Grundmann M."/>
            <person name="Rupp O."/>
            <person name="Lauersen K.J."/>
            <person name="Blifernez-Klassen O."/>
            <person name="Kalinowski J."/>
            <person name="Goesmann A."/>
            <person name="Mussgnug J.H."/>
            <person name="Kruse O."/>
        </authorList>
    </citation>
    <scope>NUCLEOTIDE SEQUENCE [LARGE SCALE GENOMIC DNA]</scope>
    <source>
        <strain evidence="11 12">SAG 48.87</strain>
    </source>
</reference>
<dbReference type="Pfam" id="PF05914">
    <property type="entry name" value="RIB43A"/>
    <property type="match status" value="1"/>
</dbReference>
<name>A0A0D2L2J3_9CHLO</name>
<organism evidence="11 12">
    <name type="scientific">Monoraphidium neglectum</name>
    <dbReference type="NCBI Taxonomy" id="145388"/>
    <lineage>
        <taxon>Eukaryota</taxon>
        <taxon>Viridiplantae</taxon>
        <taxon>Chlorophyta</taxon>
        <taxon>core chlorophytes</taxon>
        <taxon>Chlorophyceae</taxon>
        <taxon>CS clade</taxon>
        <taxon>Sphaeropleales</taxon>
        <taxon>Selenastraceae</taxon>
        <taxon>Monoraphidium</taxon>
    </lineage>
</organism>
<evidence type="ECO:0000256" key="10">
    <source>
        <dbReference type="SAM" id="Coils"/>
    </source>
</evidence>
<dbReference type="AlphaFoldDB" id="A0A0D2L2J3"/>
<dbReference type="Proteomes" id="UP000054498">
    <property type="component" value="Unassembled WGS sequence"/>
</dbReference>
<evidence type="ECO:0000256" key="9">
    <source>
        <dbReference type="ARBA" id="ARBA00046435"/>
    </source>
</evidence>
<keyword evidence="7" id="KW-0206">Cytoskeleton</keyword>
<proteinExistence type="inferred from homology"/>
<keyword evidence="3" id="KW-0963">Cytoplasm</keyword>
<evidence type="ECO:0000256" key="6">
    <source>
        <dbReference type="ARBA" id="ARBA00023069"/>
    </source>
</evidence>
<keyword evidence="4" id="KW-0282">Flagellum</keyword>
<dbReference type="RefSeq" id="XP_013900503.1">
    <property type="nucleotide sequence ID" value="XM_014045049.1"/>
</dbReference>
<dbReference type="OrthoDB" id="429119at2759"/>
<keyword evidence="8" id="KW-0966">Cell projection</keyword>
<evidence type="ECO:0000256" key="5">
    <source>
        <dbReference type="ARBA" id="ARBA00023054"/>
    </source>
</evidence>
<evidence type="ECO:0000256" key="8">
    <source>
        <dbReference type="ARBA" id="ARBA00023273"/>
    </source>
</evidence>
<evidence type="ECO:0008006" key="13">
    <source>
        <dbReference type="Google" id="ProtNLM"/>
    </source>
</evidence>
<evidence type="ECO:0000313" key="11">
    <source>
        <dbReference type="EMBL" id="KIZ01484.1"/>
    </source>
</evidence>
<evidence type="ECO:0000256" key="4">
    <source>
        <dbReference type="ARBA" id="ARBA00022846"/>
    </source>
</evidence>
<dbReference type="GeneID" id="25739354"/>
<dbReference type="PANTHER" id="PTHR14517:SF6">
    <property type="entry name" value="RE41410P"/>
    <property type="match status" value="1"/>
</dbReference>
<comment type="similarity">
    <text evidence="2">Belongs to the RIB43A family.</text>
</comment>
<dbReference type="EMBL" id="KK101273">
    <property type="protein sequence ID" value="KIZ01484.1"/>
    <property type="molecule type" value="Genomic_DNA"/>
</dbReference>
<protein>
    <recommendedName>
        <fullName evidence="13">RIB43A-like with coiled-coils protein 2</fullName>
    </recommendedName>
</protein>
<evidence type="ECO:0000256" key="7">
    <source>
        <dbReference type="ARBA" id="ARBA00023212"/>
    </source>
</evidence>
<comment type="subunit">
    <text evidence="9">Microtubule inner protein component of sperm flagellar doublet microtubules.</text>
</comment>
<sequence>MGRFVGSGVPNHDPRRLETVLNAKYRLIGVDVQALDAQVKEKADAHAARQAEDSARACLSHGFTSTLGAAAAAAAAARAAWDKEVSAFRAEAQPKATRREWDLSRPDALQIDTPARIGDDDPRCGPASMQRFYGEDLLAADRADAQMQQARAWWDRQAAERAAERAAAAAAAAAQADLAAQQDAAQRDLAATEAVRRDHFKGMSAAQRAAVREGQLVQVEGAREDGAMAEAAEARAAAAGRDVGAALARQALNAELARRQQAAATAEALRRQMEEKRVRDAALREVYANRVAPSYFEQFGTSHR</sequence>
<gene>
    <name evidence="11" type="ORF">MNEG_6478</name>
</gene>
<evidence type="ECO:0000256" key="2">
    <source>
        <dbReference type="ARBA" id="ARBA00006875"/>
    </source>
</evidence>
<feature type="coiled-coil region" evidence="10">
    <location>
        <begin position="249"/>
        <end position="279"/>
    </location>
</feature>
<dbReference type="KEGG" id="mng:MNEG_6478"/>
<comment type="subcellular location">
    <subcellularLocation>
        <location evidence="1">Cytoplasm</location>
        <location evidence="1">Cytoskeleton</location>
        <location evidence="1">Flagellum axoneme</location>
    </subcellularLocation>
</comment>
<dbReference type="InterPro" id="IPR008805">
    <property type="entry name" value="RIB43A"/>
</dbReference>
<evidence type="ECO:0000256" key="1">
    <source>
        <dbReference type="ARBA" id="ARBA00004611"/>
    </source>
</evidence>
<keyword evidence="6" id="KW-0969">Cilium</keyword>
<keyword evidence="12" id="KW-1185">Reference proteome</keyword>
<keyword evidence="5 10" id="KW-0175">Coiled coil</keyword>